<evidence type="ECO:0000313" key="3">
    <source>
        <dbReference type="EMBL" id="GAB92011.1"/>
    </source>
</evidence>
<dbReference type="PANTHER" id="PTHR43569:SF1">
    <property type="entry name" value="BLL3371 PROTEIN"/>
    <property type="match status" value="1"/>
</dbReference>
<protein>
    <recommendedName>
        <fullName evidence="2">Amidohydrolase-related domain-containing protein</fullName>
    </recommendedName>
</protein>
<accession>K6WE40</accession>
<evidence type="ECO:0000256" key="1">
    <source>
        <dbReference type="ARBA" id="ARBA00038310"/>
    </source>
</evidence>
<sequence>MTSSSTEQPIDPDIAIIDTHHHLYDRPNPMVKKVMRRERFLIDDYTDFVADGHNLVATVVMESQTMYRAEGPEELRAVGQTEFFNGQAAMGASGLYRGVRVAAGIVGSVDLRHPNAAAALEAHLDAAPRRFKGVRQEALWDEDPTILAGVFDHGPGMYLEPDFRRGFTHLSRLGLNFDAFVLAPQLPDIVDLAKNFPSTPIVLNHLGHPVGIGRHAGRMEEERPQWEADMKAIADCENVTVKMGGLGSFLSGSATFMADPPADSATLAAEWRPYVETAIELFGADRTMFESNLPTDGSGAFGNVVNAYQRLTAQCSQAEREAIFAGTAARVYRLDDVLPHT</sequence>
<dbReference type="RefSeq" id="WP_006336034.1">
    <property type="nucleotide sequence ID" value="NZ_BAHC01000156.1"/>
</dbReference>
<comment type="similarity">
    <text evidence="1">Belongs to the metallo-dependent hydrolases superfamily.</text>
</comment>
<dbReference type="InterPro" id="IPR006680">
    <property type="entry name" value="Amidohydro-rel"/>
</dbReference>
<reference evidence="3 4" key="1">
    <citation type="submission" date="2012-08" db="EMBL/GenBank/DDBJ databases">
        <title>Whole genome shotgun sequence of Gordonia rhizosphera NBRC 16068.</title>
        <authorList>
            <person name="Takarada H."/>
            <person name="Isaki S."/>
            <person name="Hosoyama A."/>
            <person name="Tsuchikane K."/>
            <person name="Katsumata H."/>
            <person name="Baba S."/>
            <person name="Ohji S."/>
            <person name="Yamazaki S."/>
            <person name="Fujita N."/>
        </authorList>
    </citation>
    <scope>NUCLEOTIDE SEQUENCE [LARGE SCALE GENOMIC DNA]</scope>
    <source>
        <strain evidence="3 4">NBRC 16068</strain>
    </source>
</reference>
<dbReference type="eggNOG" id="COG3618">
    <property type="taxonomic scope" value="Bacteria"/>
</dbReference>
<dbReference type="OrthoDB" id="5450317at2"/>
<dbReference type="GO" id="GO:0016787">
    <property type="term" value="F:hydrolase activity"/>
    <property type="evidence" value="ECO:0007669"/>
    <property type="project" value="InterPro"/>
</dbReference>
<dbReference type="EMBL" id="BAHC01000156">
    <property type="protein sequence ID" value="GAB92011.1"/>
    <property type="molecule type" value="Genomic_DNA"/>
</dbReference>
<gene>
    <name evidence="3" type="ORF">GORHZ_156_00220</name>
</gene>
<evidence type="ECO:0000313" key="4">
    <source>
        <dbReference type="Proteomes" id="UP000008363"/>
    </source>
</evidence>
<dbReference type="PANTHER" id="PTHR43569">
    <property type="entry name" value="AMIDOHYDROLASE"/>
    <property type="match status" value="1"/>
</dbReference>
<name>K6WE40_9ACTN</name>
<dbReference type="Pfam" id="PF04909">
    <property type="entry name" value="Amidohydro_2"/>
    <property type="match status" value="1"/>
</dbReference>
<dbReference type="STRING" id="1108045.GORHZ_156_00220"/>
<feature type="domain" description="Amidohydrolase-related" evidence="2">
    <location>
        <begin position="17"/>
        <end position="334"/>
    </location>
</feature>
<dbReference type="InterPro" id="IPR032466">
    <property type="entry name" value="Metal_Hydrolase"/>
</dbReference>
<comment type="caution">
    <text evidence="3">The sequence shown here is derived from an EMBL/GenBank/DDBJ whole genome shotgun (WGS) entry which is preliminary data.</text>
</comment>
<dbReference type="InterPro" id="IPR052350">
    <property type="entry name" value="Metallo-dep_Lactonases"/>
</dbReference>
<dbReference type="SUPFAM" id="SSF51556">
    <property type="entry name" value="Metallo-dependent hydrolases"/>
    <property type="match status" value="1"/>
</dbReference>
<dbReference type="Gene3D" id="3.20.20.140">
    <property type="entry name" value="Metal-dependent hydrolases"/>
    <property type="match status" value="1"/>
</dbReference>
<evidence type="ECO:0000259" key="2">
    <source>
        <dbReference type="Pfam" id="PF04909"/>
    </source>
</evidence>
<proteinExistence type="inferred from homology"/>
<keyword evidence="4" id="KW-1185">Reference proteome</keyword>
<dbReference type="AlphaFoldDB" id="K6WE40"/>
<organism evidence="3 4">
    <name type="scientific">Gordonia rhizosphera NBRC 16068</name>
    <dbReference type="NCBI Taxonomy" id="1108045"/>
    <lineage>
        <taxon>Bacteria</taxon>
        <taxon>Bacillati</taxon>
        <taxon>Actinomycetota</taxon>
        <taxon>Actinomycetes</taxon>
        <taxon>Mycobacteriales</taxon>
        <taxon>Gordoniaceae</taxon>
        <taxon>Gordonia</taxon>
    </lineage>
</organism>
<dbReference type="Proteomes" id="UP000008363">
    <property type="component" value="Unassembled WGS sequence"/>
</dbReference>